<dbReference type="EMBL" id="JBHSRS010000076">
    <property type="protein sequence ID" value="MFC6282379.1"/>
    <property type="molecule type" value="Genomic_DNA"/>
</dbReference>
<protein>
    <submittedName>
        <fullName evidence="1">Uncharacterized protein</fullName>
    </submittedName>
</protein>
<organism evidence="1 2">
    <name type="scientific">Polaromonas aquatica</name>
    <dbReference type="NCBI Taxonomy" id="332657"/>
    <lineage>
        <taxon>Bacteria</taxon>
        <taxon>Pseudomonadati</taxon>
        <taxon>Pseudomonadota</taxon>
        <taxon>Betaproteobacteria</taxon>
        <taxon>Burkholderiales</taxon>
        <taxon>Comamonadaceae</taxon>
        <taxon>Polaromonas</taxon>
    </lineage>
</organism>
<name>A0ABW1TXL5_9BURK</name>
<proteinExistence type="predicted"/>
<accession>A0ABW1TXL5</accession>
<evidence type="ECO:0000313" key="1">
    <source>
        <dbReference type="EMBL" id="MFC6282379.1"/>
    </source>
</evidence>
<dbReference type="RefSeq" id="WP_371437491.1">
    <property type="nucleotide sequence ID" value="NZ_JBHSRS010000076.1"/>
</dbReference>
<comment type="caution">
    <text evidence="1">The sequence shown here is derived from an EMBL/GenBank/DDBJ whole genome shotgun (WGS) entry which is preliminary data.</text>
</comment>
<evidence type="ECO:0000313" key="2">
    <source>
        <dbReference type="Proteomes" id="UP001596270"/>
    </source>
</evidence>
<reference evidence="2" key="1">
    <citation type="journal article" date="2019" name="Int. J. Syst. Evol. Microbiol.">
        <title>The Global Catalogue of Microorganisms (GCM) 10K type strain sequencing project: providing services to taxonomists for standard genome sequencing and annotation.</title>
        <authorList>
            <consortium name="The Broad Institute Genomics Platform"/>
            <consortium name="The Broad Institute Genome Sequencing Center for Infectious Disease"/>
            <person name="Wu L."/>
            <person name="Ma J."/>
        </authorList>
    </citation>
    <scope>NUCLEOTIDE SEQUENCE [LARGE SCALE GENOMIC DNA]</scope>
    <source>
        <strain evidence="2">CCUG 39402</strain>
    </source>
</reference>
<dbReference type="Proteomes" id="UP001596270">
    <property type="component" value="Unassembled WGS sequence"/>
</dbReference>
<gene>
    <name evidence="1" type="ORF">ACFQND_14215</name>
</gene>
<keyword evidence="2" id="KW-1185">Reference proteome</keyword>
<sequence length="110" mass="12410">MAYAAYRESFGSTVSFSGSRTGLTWLVLDVTVHSRDALFVRRALAECEGAGILRCIPRLDENRVRLEIRLPEHMADEVMNRIMACVPDGEIGHLSSWRHHLQRHGLTHGV</sequence>